<evidence type="ECO:0000256" key="2">
    <source>
        <dbReference type="ARBA" id="ARBA00002933"/>
    </source>
</evidence>
<comment type="similarity">
    <text evidence="3 14">Belongs to the Nth/MutY family.</text>
</comment>
<keyword evidence="10 14" id="KW-0408">Iron</keyword>
<evidence type="ECO:0000256" key="6">
    <source>
        <dbReference type="ARBA" id="ARBA00022485"/>
    </source>
</evidence>
<evidence type="ECO:0000256" key="7">
    <source>
        <dbReference type="ARBA" id="ARBA00022723"/>
    </source>
</evidence>
<dbReference type="InterPro" id="IPR003265">
    <property type="entry name" value="HhH-GPD_domain"/>
</dbReference>
<keyword evidence="17" id="KW-1185">Reference proteome</keyword>
<dbReference type="PROSITE" id="PS01155">
    <property type="entry name" value="ENDONUCLEASE_III_2"/>
    <property type="match status" value="1"/>
</dbReference>
<dbReference type="NCBIfam" id="NF008132">
    <property type="entry name" value="PRK10880.1"/>
    <property type="match status" value="1"/>
</dbReference>
<gene>
    <name evidence="16" type="ORF">sS8_1007</name>
</gene>
<dbReference type="GO" id="GO:0032357">
    <property type="term" value="F:oxidized purine DNA binding"/>
    <property type="evidence" value="ECO:0007669"/>
    <property type="project" value="TreeGrafter"/>
</dbReference>
<dbReference type="GO" id="GO:0006284">
    <property type="term" value="P:base-excision repair"/>
    <property type="evidence" value="ECO:0007669"/>
    <property type="project" value="UniProtKB-UniRule"/>
</dbReference>
<dbReference type="SMART" id="SM00478">
    <property type="entry name" value="ENDO3c"/>
    <property type="match status" value="1"/>
</dbReference>
<evidence type="ECO:0000256" key="12">
    <source>
        <dbReference type="ARBA" id="ARBA00023204"/>
    </source>
</evidence>
<dbReference type="Pfam" id="PF00633">
    <property type="entry name" value="HHH"/>
    <property type="match status" value="1"/>
</dbReference>
<dbReference type="GO" id="GO:0035485">
    <property type="term" value="F:adenine/guanine mispair binding"/>
    <property type="evidence" value="ECO:0007669"/>
    <property type="project" value="TreeGrafter"/>
</dbReference>
<keyword evidence="7" id="KW-0479">Metal-binding</keyword>
<dbReference type="InterPro" id="IPR005760">
    <property type="entry name" value="A/G_AdeGlyc_MutY"/>
</dbReference>
<dbReference type="Gene3D" id="1.10.1670.10">
    <property type="entry name" value="Helix-hairpin-Helix base-excision DNA repair enzymes (C-terminal)"/>
    <property type="match status" value="1"/>
</dbReference>
<dbReference type="SMART" id="SM00525">
    <property type="entry name" value="FES"/>
    <property type="match status" value="1"/>
</dbReference>
<dbReference type="InterPro" id="IPR011257">
    <property type="entry name" value="DNA_glycosylase"/>
</dbReference>
<dbReference type="AlphaFoldDB" id="A0A250KN53"/>
<dbReference type="GO" id="GO:0000701">
    <property type="term" value="F:purine-specific mismatch base pair DNA N-glycosylase activity"/>
    <property type="evidence" value="ECO:0007669"/>
    <property type="project" value="UniProtKB-EC"/>
</dbReference>
<name>A0A250KN53_9GAMM</name>
<reference evidence="16 17" key="1">
    <citation type="submission" date="2016-12" db="EMBL/GenBank/DDBJ databases">
        <title>Genome sequencing of Methylocaldum marinum.</title>
        <authorList>
            <person name="Takeuchi M."/>
            <person name="Kamagata Y."/>
            <person name="Hiraoka S."/>
            <person name="Oshima K."/>
            <person name="Hattori M."/>
            <person name="Iwasaki W."/>
        </authorList>
    </citation>
    <scope>NUCLEOTIDE SEQUENCE [LARGE SCALE GENOMIC DNA]</scope>
    <source>
        <strain evidence="16 17">S8</strain>
    </source>
</reference>
<dbReference type="EC" id="3.2.2.31" evidence="4 14"/>
<proteinExistence type="inferred from homology"/>
<comment type="cofactor">
    <cofactor evidence="14">
        <name>[4Fe-4S] cluster</name>
        <dbReference type="ChEBI" id="CHEBI:49883"/>
    </cofactor>
    <text evidence="14">Binds 1 [4Fe-4S] cluster.</text>
</comment>
<evidence type="ECO:0000259" key="15">
    <source>
        <dbReference type="SMART" id="SM00478"/>
    </source>
</evidence>
<dbReference type="CDD" id="cd00056">
    <property type="entry name" value="ENDO3c"/>
    <property type="match status" value="1"/>
</dbReference>
<evidence type="ECO:0000256" key="14">
    <source>
        <dbReference type="RuleBase" id="RU365096"/>
    </source>
</evidence>
<evidence type="ECO:0000256" key="4">
    <source>
        <dbReference type="ARBA" id="ARBA00012045"/>
    </source>
</evidence>
<accession>A0A250KN53</accession>
<dbReference type="Gene3D" id="3.90.79.10">
    <property type="entry name" value="Nucleoside Triphosphate Pyrophosphohydrolase"/>
    <property type="match status" value="1"/>
</dbReference>
<keyword evidence="9" id="KW-0378">Hydrolase</keyword>
<dbReference type="GO" id="GO:0046872">
    <property type="term" value="F:metal ion binding"/>
    <property type="evidence" value="ECO:0007669"/>
    <property type="project" value="UniProtKB-UniRule"/>
</dbReference>
<protein>
    <recommendedName>
        <fullName evidence="5 14">Adenine DNA glycosylase</fullName>
        <ecNumber evidence="4 14">3.2.2.31</ecNumber>
    </recommendedName>
</protein>
<organism evidence="16 17">
    <name type="scientific">Methylocaldum marinum</name>
    <dbReference type="NCBI Taxonomy" id="1432792"/>
    <lineage>
        <taxon>Bacteria</taxon>
        <taxon>Pseudomonadati</taxon>
        <taxon>Pseudomonadota</taxon>
        <taxon>Gammaproteobacteria</taxon>
        <taxon>Methylococcales</taxon>
        <taxon>Methylococcaceae</taxon>
        <taxon>Methylocaldum</taxon>
    </lineage>
</organism>
<dbReference type="EMBL" id="AP017928">
    <property type="protein sequence ID" value="BBA32972.1"/>
    <property type="molecule type" value="Genomic_DNA"/>
</dbReference>
<evidence type="ECO:0000256" key="9">
    <source>
        <dbReference type="ARBA" id="ARBA00022801"/>
    </source>
</evidence>
<keyword evidence="12" id="KW-0234">DNA repair</keyword>
<evidence type="ECO:0000313" key="16">
    <source>
        <dbReference type="EMBL" id="BBA32972.1"/>
    </source>
</evidence>
<evidence type="ECO:0000256" key="5">
    <source>
        <dbReference type="ARBA" id="ARBA00022023"/>
    </source>
</evidence>
<dbReference type="GO" id="GO:0051539">
    <property type="term" value="F:4 iron, 4 sulfur cluster binding"/>
    <property type="evidence" value="ECO:0007669"/>
    <property type="project" value="UniProtKB-UniRule"/>
</dbReference>
<keyword evidence="6" id="KW-0004">4Fe-4S</keyword>
<comment type="catalytic activity">
    <reaction evidence="1 14">
        <text>Hydrolyzes free adenine bases from 7,8-dihydro-8-oxoguanine:adenine mismatched double-stranded DNA, leaving an apurinic site.</text>
        <dbReference type="EC" id="3.2.2.31"/>
    </reaction>
</comment>
<dbReference type="InterPro" id="IPR003651">
    <property type="entry name" value="Endonuclease3_FeS-loop_motif"/>
</dbReference>
<evidence type="ECO:0000256" key="10">
    <source>
        <dbReference type="ARBA" id="ARBA00023004"/>
    </source>
</evidence>
<dbReference type="InterPro" id="IPR044298">
    <property type="entry name" value="MIG/MutY"/>
</dbReference>
<dbReference type="InterPro" id="IPR023170">
    <property type="entry name" value="HhH_base_excis_C"/>
</dbReference>
<evidence type="ECO:0000256" key="3">
    <source>
        <dbReference type="ARBA" id="ARBA00008343"/>
    </source>
</evidence>
<keyword evidence="8 14" id="KW-0227">DNA damage</keyword>
<evidence type="ECO:0000256" key="13">
    <source>
        <dbReference type="ARBA" id="ARBA00023295"/>
    </source>
</evidence>
<dbReference type="CDD" id="cd03431">
    <property type="entry name" value="NUDIX_DNA_Glycosylase_C-MutY"/>
    <property type="match status" value="1"/>
</dbReference>
<dbReference type="GO" id="GO:0034039">
    <property type="term" value="F:8-oxo-7,8-dihydroguanine DNA N-glycosylase activity"/>
    <property type="evidence" value="ECO:0007669"/>
    <property type="project" value="TreeGrafter"/>
</dbReference>
<dbReference type="GO" id="GO:0006298">
    <property type="term" value="P:mismatch repair"/>
    <property type="evidence" value="ECO:0007669"/>
    <property type="project" value="TreeGrafter"/>
</dbReference>
<keyword evidence="13 14" id="KW-0326">Glycosidase</keyword>
<dbReference type="InterPro" id="IPR029119">
    <property type="entry name" value="MutY_C"/>
</dbReference>
<dbReference type="Gene3D" id="1.10.340.30">
    <property type="entry name" value="Hypothetical protein, domain 2"/>
    <property type="match status" value="1"/>
</dbReference>
<evidence type="ECO:0000313" key="17">
    <source>
        <dbReference type="Proteomes" id="UP000266313"/>
    </source>
</evidence>
<dbReference type="Proteomes" id="UP000266313">
    <property type="component" value="Chromosome"/>
</dbReference>
<feature type="domain" description="HhH-GPD" evidence="15">
    <location>
        <begin position="39"/>
        <end position="190"/>
    </location>
</feature>
<comment type="function">
    <text evidence="2">Adenine glycosylase active on G-A mispairs. MutY also corrects error-prone DNA synthesis past GO lesions which are due to the oxidatively damaged form of guanine: 7,8-dihydro-8-oxoguanine (8-oxo-dGTP).</text>
</comment>
<evidence type="ECO:0000256" key="8">
    <source>
        <dbReference type="ARBA" id="ARBA00022763"/>
    </source>
</evidence>
<dbReference type="KEGG" id="mmai:sS8_1007"/>
<dbReference type="SUPFAM" id="SSF55811">
    <property type="entry name" value="Nudix"/>
    <property type="match status" value="1"/>
</dbReference>
<dbReference type="SUPFAM" id="SSF48150">
    <property type="entry name" value="DNA-glycosylase"/>
    <property type="match status" value="1"/>
</dbReference>
<dbReference type="NCBIfam" id="TIGR01084">
    <property type="entry name" value="mutY"/>
    <property type="match status" value="1"/>
</dbReference>
<dbReference type="InterPro" id="IPR004036">
    <property type="entry name" value="Endonuclease-III-like_CS2"/>
</dbReference>
<dbReference type="OrthoDB" id="9802365at2"/>
<dbReference type="RefSeq" id="WP_119628664.1">
    <property type="nucleotide sequence ID" value="NZ_AP017928.1"/>
</dbReference>
<dbReference type="InterPro" id="IPR000445">
    <property type="entry name" value="HhH_motif"/>
</dbReference>
<dbReference type="PANTHER" id="PTHR42944:SF1">
    <property type="entry name" value="ADENINE DNA GLYCOSYLASE"/>
    <property type="match status" value="1"/>
</dbReference>
<dbReference type="Pfam" id="PF14815">
    <property type="entry name" value="NUDIX_4"/>
    <property type="match status" value="1"/>
</dbReference>
<evidence type="ECO:0000256" key="1">
    <source>
        <dbReference type="ARBA" id="ARBA00000843"/>
    </source>
</evidence>
<dbReference type="FunFam" id="1.10.340.30:FF:000002">
    <property type="entry name" value="Adenine DNA glycosylase"/>
    <property type="match status" value="1"/>
</dbReference>
<dbReference type="Pfam" id="PF00730">
    <property type="entry name" value="HhH-GPD"/>
    <property type="match status" value="1"/>
</dbReference>
<dbReference type="InterPro" id="IPR015797">
    <property type="entry name" value="NUDIX_hydrolase-like_dom_sf"/>
</dbReference>
<dbReference type="PANTHER" id="PTHR42944">
    <property type="entry name" value="ADENINE DNA GLYCOSYLASE"/>
    <property type="match status" value="1"/>
</dbReference>
<sequence length="346" mass="39009">MQIESFSDAVLVWFDRHGRKDLPWQLDRTPYRVWISEIMLQQTQVATVIPYFERFMVRFSDVKALAQASLDEVIALWAGLGYYARARNLHRAARIIVDQHNALLPHTIEELSALPGIGRSTAGAILSLGSDIRASILDGNVKRVLCRYQGIEGWPGDAKIFAELWNLSEALTPSYRTADYNQAMMDLGATVCTKRKPFCSVCPINADCKAFLTQRTDVIPAPKPRQTMPVRKCYMLVLRNASGKIYLEKRPTSGVWGGLWSLPEFDSEVDVDAWCVKQHIDRSTLECLPRRRHTFSHFHLDFVPLVGRTTSDYCGIGEPSLCRWLTPDETVGLPAPVLKLVNETSG</sequence>
<keyword evidence="11" id="KW-0411">Iron-sulfur</keyword>
<evidence type="ECO:0000256" key="11">
    <source>
        <dbReference type="ARBA" id="ARBA00023014"/>
    </source>
</evidence>